<gene>
    <name evidence="1" type="ORF">JQU52_07970</name>
</gene>
<dbReference type="Pfam" id="PF04305">
    <property type="entry name" value="DUF455"/>
    <property type="match status" value="1"/>
</dbReference>
<dbReference type="SUPFAM" id="SSF47240">
    <property type="entry name" value="Ferritin-like"/>
    <property type="match status" value="1"/>
</dbReference>
<evidence type="ECO:0000313" key="2">
    <source>
        <dbReference type="Proteomes" id="UP000653156"/>
    </source>
</evidence>
<name>A0A892ZGJ8_9NEIS</name>
<dbReference type="CDD" id="cd00657">
    <property type="entry name" value="Ferritin_like"/>
    <property type="match status" value="1"/>
</dbReference>
<dbReference type="InterPro" id="IPR011197">
    <property type="entry name" value="UCP012318"/>
</dbReference>
<dbReference type="PANTHER" id="PTHR42782:SF4">
    <property type="entry name" value="DUF455 DOMAIN-CONTAINING PROTEIN"/>
    <property type="match status" value="1"/>
</dbReference>
<dbReference type="InterPro" id="IPR009078">
    <property type="entry name" value="Ferritin-like_SF"/>
</dbReference>
<dbReference type="RefSeq" id="WP_230337988.1">
    <property type="nucleotide sequence ID" value="NZ_CP069798.1"/>
</dbReference>
<dbReference type="InterPro" id="IPR007402">
    <property type="entry name" value="DUF455"/>
</dbReference>
<dbReference type="Proteomes" id="UP000653156">
    <property type="component" value="Chromosome"/>
</dbReference>
<proteinExistence type="predicted"/>
<dbReference type="PIRSF" id="PIRSF012318">
    <property type="entry name" value="UCP012318"/>
    <property type="match status" value="1"/>
</dbReference>
<accession>A0A892ZGJ8</accession>
<dbReference type="KEGG" id="ptes:JQU52_07970"/>
<dbReference type="AlphaFoldDB" id="A0A892ZGJ8"/>
<protein>
    <submittedName>
        <fullName evidence="1">Ferritin-like domain-containing protein</fullName>
    </submittedName>
</protein>
<sequence length="280" mass="31337">MLIYPALEAALLCTDAADKCRQTAAVAAHCANTESLNLHAAAAALDFRHAGHPAKPELVPPAAVKTRKMTTAAGYAAMLHAIAHIEFNAINLALDAAYRFRRLPETFVRDWIRVAAEEAHHFGLMRQRLQHWGFDYGDFPAHNHLWDMAYKTAFDPLLRMALVPRVLEARGLDVTPAIRAKIAQKGDADTCAVLDVIYRDEVGHVAVGNHWYQYLCQQRGLAPVALFRRLLGRYDLFVFRGHVNAEAREQAGFSAFELAMLENFEQSRHVGGHWPQALQH</sequence>
<organism evidence="1 2">
    <name type="scientific">Paralysiella testudinis</name>
    <dbReference type="NCBI Taxonomy" id="2809020"/>
    <lineage>
        <taxon>Bacteria</taxon>
        <taxon>Pseudomonadati</taxon>
        <taxon>Pseudomonadota</taxon>
        <taxon>Betaproteobacteria</taxon>
        <taxon>Neisseriales</taxon>
        <taxon>Neisseriaceae</taxon>
        <taxon>Paralysiella</taxon>
    </lineage>
</organism>
<dbReference type="PANTHER" id="PTHR42782">
    <property type="entry name" value="SI:CH73-314G15.3"/>
    <property type="match status" value="1"/>
</dbReference>
<dbReference type="EMBL" id="CP069798">
    <property type="protein sequence ID" value="QRQ80704.1"/>
    <property type="molecule type" value="Genomic_DNA"/>
</dbReference>
<evidence type="ECO:0000313" key="1">
    <source>
        <dbReference type="EMBL" id="QRQ80704.1"/>
    </source>
</evidence>
<keyword evidence="2" id="KW-1185">Reference proteome</keyword>
<reference evidence="1" key="1">
    <citation type="submission" date="2021-02" db="EMBL/GenBank/DDBJ databases">
        <title>Neisseriaceae sp. 26B isolated from the cloaca of a Common Toad-headed Turtle (Mesoclemmys nasuta).</title>
        <authorList>
            <person name="Spergser J."/>
            <person name="Busse H.-J."/>
        </authorList>
    </citation>
    <scope>NUCLEOTIDE SEQUENCE</scope>
    <source>
        <strain evidence="1">26B</strain>
    </source>
</reference>